<dbReference type="InterPro" id="IPR005804">
    <property type="entry name" value="FA_desaturase_dom"/>
</dbReference>
<dbReference type="PANTHER" id="PTHR32100">
    <property type="entry name" value="OMEGA-6 FATTY ACID DESATURASE, CHLOROPLASTIC"/>
    <property type="match status" value="1"/>
</dbReference>
<reference evidence="3" key="1">
    <citation type="submission" date="2022-08" db="EMBL/GenBank/DDBJ databases">
        <authorList>
            <consortium name="DOE Joint Genome Institute"/>
            <person name="Min B."/>
            <person name="Sierra-Patev S."/>
            <person name="Naranjo-Ortiz M."/>
            <person name="Looney B."/>
            <person name="Konkel Z."/>
            <person name="Slot J.C."/>
            <person name="Sakamoto Y."/>
            <person name="Steenwyk J.L."/>
            <person name="Rokas A."/>
            <person name="Carro J."/>
            <person name="Camarero S."/>
            <person name="Ferreira P."/>
            <person name="Molpeceres G."/>
            <person name="Ruiz-duenas F.J."/>
            <person name="Serrano A."/>
            <person name="Henrissat B."/>
            <person name="Drula E."/>
            <person name="Hughes K.W."/>
            <person name="Mata J.L."/>
            <person name="Ishikawa N.K."/>
            <person name="Vargas-Isla R."/>
            <person name="Ushijima S."/>
            <person name="Smith C.A."/>
            <person name="Ahrendt S."/>
            <person name="Andreopoulos W."/>
            <person name="He G."/>
            <person name="LaButti K."/>
            <person name="Lipzen A."/>
            <person name="Ng V."/>
            <person name="Riley R."/>
            <person name="Sandor L."/>
            <person name="Barry K."/>
            <person name="Martinez A.T."/>
            <person name="Xiao Y."/>
            <person name="Gibbons J.G."/>
            <person name="Terashima K."/>
            <person name="Hibbett D.S."/>
            <person name="Grigoriev I.V."/>
        </authorList>
    </citation>
    <scope>NUCLEOTIDE SEQUENCE</scope>
    <source>
        <strain evidence="3">ET3784</strain>
    </source>
</reference>
<evidence type="ECO:0000259" key="2">
    <source>
        <dbReference type="Pfam" id="PF00487"/>
    </source>
</evidence>
<feature type="domain" description="Fatty acid desaturase" evidence="2">
    <location>
        <begin position="112"/>
        <end position="385"/>
    </location>
</feature>
<feature type="transmembrane region" description="Helical" evidence="1">
    <location>
        <begin position="262"/>
        <end position="281"/>
    </location>
</feature>
<gene>
    <name evidence="3" type="ORF">DFJ43DRAFT_1157206</name>
</gene>
<keyword evidence="1" id="KW-1133">Transmembrane helix</keyword>
<evidence type="ECO:0000313" key="3">
    <source>
        <dbReference type="EMBL" id="KAJ3726533.1"/>
    </source>
</evidence>
<keyword evidence="4" id="KW-1185">Reference proteome</keyword>
<sequence>MDSGKRFSPAHPRSSSLRATHIMFWYQIFSDGVEYEARAGKPFVPPDITIKQVWEAVPKHLFKKSTTKSLFYIARHLLITYLFYVFAQNIDQIVASAGGTSLAKQLLKAFCWTGYWCFQGFAFAGLWCIGHDAGHGALSDYGIVNDIIGLVLHALVLTPYHAWRFTHRAHHKATQSLERDETFMPFTRKDFKLPDGKVAVRMDYTEILEETPAFTLFKLFVRQFFGFQLYLLHNRKGNRRYPPYTSHYRPSSQLFKPSERPAIILSNISLVVMYSLITLYIKHYGWGHAMRYYFMPWFFQHNWMVMFTYLQHSDPTIPYYRKNEWTFVRGALATVDRPVFGWVGRLLLYNIASDHLAHHFFSTIPFYNLPEVTKAIKPVLGEYYNYDSTGVIAALWRSFTQCVFIEDEGDILFYKNRGGEAITDVDEKVKAKLNGKPVDGAGQEEMIVD</sequence>
<feature type="transmembrane region" description="Helical" evidence="1">
    <location>
        <begin position="69"/>
        <end position="87"/>
    </location>
</feature>
<dbReference type="AlphaFoldDB" id="A0AA38JFL4"/>
<dbReference type="GO" id="GO:0006629">
    <property type="term" value="P:lipid metabolic process"/>
    <property type="evidence" value="ECO:0007669"/>
    <property type="project" value="InterPro"/>
</dbReference>
<organism evidence="3 4">
    <name type="scientific">Lentinula guzmanii</name>
    <dbReference type="NCBI Taxonomy" id="2804957"/>
    <lineage>
        <taxon>Eukaryota</taxon>
        <taxon>Fungi</taxon>
        <taxon>Dikarya</taxon>
        <taxon>Basidiomycota</taxon>
        <taxon>Agaricomycotina</taxon>
        <taxon>Agaricomycetes</taxon>
        <taxon>Agaricomycetidae</taxon>
        <taxon>Agaricales</taxon>
        <taxon>Marasmiineae</taxon>
        <taxon>Omphalotaceae</taxon>
        <taxon>Lentinula</taxon>
    </lineage>
</organism>
<comment type="caution">
    <text evidence="3">The sequence shown here is derived from an EMBL/GenBank/DDBJ whole genome shotgun (WGS) entry which is preliminary data.</text>
</comment>
<feature type="transmembrane region" description="Helical" evidence="1">
    <location>
        <begin position="107"/>
        <end position="129"/>
    </location>
</feature>
<proteinExistence type="predicted"/>
<accession>A0AA38JFL4</accession>
<keyword evidence="1" id="KW-0812">Transmembrane</keyword>
<dbReference type="GO" id="GO:0016491">
    <property type="term" value="F:oxidoreductase activity"/>
    <property type="evidence" value="ECO:0007669"/>
    <property type="project" value="InterPro"/>
</dbReference>
<evidence type="ECO:0000313" key="4">
    <source>
        <dbReference type="Proteomes" id="UP001176059"/>
    </source>
</evidence>
<dbReference type="InterPro" id="IPR012171">
    <property type="entry name" value="Fatty_acid_desaturase"/>
</dbReference>
<dbReference type="Proteomes" id="UP001176059">
    <property type="component" value="Unassembled WGS sequence"/>
</dbReference>
<keyword evidence="1" id="KW-0472">Membrane</keyword>
<name>A0AA38JFL4_9AGAR</name>
<evidence type="ECO:0000256" key="1">
    <source>
        <dbReference type="SAM" id="Phobius"/>
    </source>
</evidence>
<reference evidence="3" key="2">
    <citation type="journal article" date="2023" name="Proc. Natl. Acad. Sci. U.S.A.">
        <title>A global phylogenomic analysis of the shiitake genus Lentinula.</title>
        <authorList>
            <person name="Sierra-Patev S."/>
            <person name="Min B."/>
            <person name="Naranjo-Ortiz M."/>
            <person name="Looney B."/>
            <person name="Konkel Z."/>
            <person name="Slot J.C."/>
            <person name="Sakamoto Y."/>
            <person name="Steenwyk J.L."/>
            <person name="Rokas A."/>
            <person name="Carro J."/>
            <person name="Camarero S."/>
            <person name="Ferreira P."/>
            <person name="Molpeceres G."/>
            <person name="Ruiz-Duenas F.J."/>
            <person name="Serrano A."/>
            <person name="Henrissat B."/>
            <person name="Drula E."/>
            <person name="Hughes K.W."/>
            <person name="Mata J.L."/>
            <person name="Ishikawa N.K."/>
            <person name="Vargas-Isla R."/>
            <person name="Ushijima S."/>
            <person name="Smith C.A."/>
            <person name="Donoghue J."/>
            <person name="Ahrendt S."/>
            <person name="Andreopoulos W."/>
            <person name="He G."/>
            <person name="LaButti K."/>
            <person name="Lipzen A."/>
            <person name="Ng V."/>
            <person name="Riley R."/>
            <person name="Sandor L."/>
            <person name="Barry K."/>
            <person name="Martinez A.T."/>
            <person name="Xiao Y."/>
            <person name="Gibbons J.G."/>
            <person name="Terashima K."/>
            <person name="Grigoriev I.V."/>
            <person name="Hibbett D."/>
        </authorList>
    </citation>
    <scope>NUCLEOTIDE SEQUENCE</scope>
    <source>
        <strain evidence="3">ET3784</strain>
    </source>
</reference>
<dbReference type="Pfam" id="PF00487">
    <property type="entry name" value="FA_desaturase"/>
    <property type="match status" value="1"/>
</dbReference>
<protein>
    <submittedName>
        <fullName evidence="3">Fatty acid desaturase-domain-containing protein</fullName>
    </submittedName>
</protein>
<dbReference type="EMBL" id="JANVFO010000043">
    <property type="protein sequence ID" value="KAJ3726533.1"/>
    <property type="molecule type" value="Genomic_DNA"/>
</dbReference>
<feature type="transmembrane region" description="Helical" evidence="1">
    <location>
        <begin position="141"/>
        <end position="162"/>
    </location>
</feature>
<dbReference type="CDD" id="cd03507">
    <property type="entry name" value="Delta12-FADS-like"/>
    <property type="match status" value="1"/>
</dbReference>